<proteinExistence type="predicted"/>
<reference evidence="2 3" key="1">
    <citation type="journal article" date="2016" name="Sci. Rep.">
        <title>The Dendrobium catenatum Lindl. genome sequence provides insights into polysaccharide synthase, floral development and adaptive evolution.</title>
        <authorList>
            <person name="Zhang G.Q."/>
            <person name="Xu Q."/>
            <person name="Bian C."/>
            <person name="Tsai W.C."/>
            <person name="Yeh C.M."/>
            <person name="Liu K.W."/>
            <person name="Yoshida K."/>
            <person name="Zhang L.S."/>
            <person name="Chang S.B."/>
            <person name="Chen F."/>
            <person name="Shi Y."/>
            <person name="Su Y.Y."/>
            <person name="Zhang Y.Q."/>
            <person name="Chen L.J."/>
            <person name="Yin Y."/>
            <person name="Lin M."/>
            <person name="Huang H."/>
            <person name="Deng H."/>
            <person name="Wang Z.W."/>
            <person name="Zhu S.L."/>
            <person name="Zhao X."/>
            <person name="Deng C."/>
            <person name="Niu S.C."/>
            <person name="Huang J."/>
            <person name="Wang M."/>
            <person name="Liu G.H."/>
            <person name="Yang H.J."/>
            <person name="Xiao X.J."/>
            <person name="Hsiao Y.Y."/>
            <person name="Wu W.L."/>
            <person name="Chen Y.Y."/>
            <person name="Mitsuda N."/>
            <person name="Ohme-Takagi M."/>
            <person name="Luo Y.B."/>
            <person name="Van de Peer Y."/>
            <person name="Liu Z.J."/>
        </authorList>
    </citation>
    <scope>NUCLEOTIDE SEQUENCE [LARGE SCALE GENOMIC DNA]</scope>
    <source>
        <tissue evidence="2">The whole plant</tissue>
    </source>
</reference>
<evidence type="ECO:0000256" key="1">
    <source>
        <dbReference type="SAM" id="MobiDB-lite"/>
    </source>
</evidence>
<dbReference type="EMBL" id="KZ502640">
    <property type="protein sequence ID" value="PKU75139.1"/>
    <property type="molecule type" value="Genomic_DNA"/>
</dbReference>
<feature type="region of interest" description="Disordered" evidence="1">
    <location>
        <begin position="1"/>
        <end position="66"/>
    </location>
</feature>
<protein>
    <submittedName>
        <fullName evidence="2">Uncharacterized protein</fullName>
    </submittedName>
</protein>
<organism evidence="2 3">
    <name type="scientific">Dendrobium catenatum</name>
    <dbReference type="NCBI Taxonomy" id="906689"/>
    <lineage>
        <taxon>Eukaryota</taxon>
        <taxon>Viridiplantae</taxon>
        <taxon>Streptophyta</taxon>
        <taxon>Embryophyta</taxon>
        <taxon>Tracheophyta</taxon>
        <taxon>Spermatophyta</taxon>
        <taxon>Magnoliopsida</taxon>
        <taxon>Liliopsida</taxon>
        <taxon>Asparagales</taxon>
        <taxon>Orchidaceae</taxon>
        <taxon>Epidendroideae</taxon>
        <taxon>Malaxideae</taxon>
        <taxon>Dendrobiinae</taxon>
        <taxon>Dendrobium</taxon>
    </lineage>
</organism>
<gene>
    <name evidence="2" type="ORF">MA16_Dca018406</name>
</gene>
<accession>A0A2I0WHJ7</accession>
<evidence type="ECO:0000313" key="2">
    <source>
        <dbReference type="EMBL" id="PKU75139.1"/>
    </source>
</evidence>
<sequence length="66" mass="7093">MKGSKDESGLERSSTSRHLKAGGHFATSRRGFGLIAGSSSKDIEDAWKDEMEQHGGVENAKAQGSW</sequence>
<dbReference type="Proteomes" id="UP000233837">
    <property type="component" value="Unassembled WGS sequence"/>
</dbReference>
<name>A0A2I0WHJ7_9ASPA</name>
<feature type="compositionally biased region" description="Basic and acidic residues" evidence="1">
    <location>
        <begin position="1"/>
        <end position="10"/>
    </location>
</feature>
<feature type="compositionally biased region" description="Basic and acidic residues" evidence="1">
    <location>
        <begin position="41"/>
        <end position="55"/>
    </location>
</feature>
<keyword evidence="3" id="KW-1185">Reference proteome</keyword>
<dbReference type="AlphaFoldDB" id="A0A2I0WHJ7"/>
<evidence type="ECO:0000313" key="3">
    <source>
        <dbReference type="Proteomes" id="UP000233837"/>
    </source>
</evidence>
<reference evidence="2 3" key="2">
    <citation type="journal article" date="2017" name="Nature">
        <title>The Apostasia genome and the evolution of orchids.</title>
        <authorList>
            <person name="Zhang G.Q."/>
            <person name="Liu K.W."/>
            <person name="Li Z."/>
            <person name="Lohaus R."/>
            <person name="Hsiao Y.Y."/>
            <person name="Niu S.C."/>
            <person name="Wang J.Y."/>
            <person name="Lin Y.C."/>
            <person name="Xu Q."/>
            <person name="Chen L.J."/>
            <person name="Yoshida K."/>
            <person name="Fujiwara S."/>
            <person name="Wang Z.W."/>
            <person name="Zhang Y.Q."/>
            <person name="Mitsuda N."/>
            <person name="Wang M."/>
            <person name="Liu G.H."/>
            <person name="Pecoraro L."/>
            <person name="Huang H.X."/>
            <person name="Xiao X.J."/>
            <person name="Lin M."/>
            <person name="Wu X.Y."/>
            <person name="Wu W.L."/>
            <person name="Chen Y.Y."/>
            <person name="Chang S.B."/>
            <person name="Sakamoto S."/>
            <person name="Ohme-Takagi M."/>
            <person name="Yagi M."/>
            <person name="Zeng S.J."/>
            <person name="Shen C.Y."/>
            <person name="Yeh C.M."/>
            <person name="Luo Y.B."/>
            <person name="Tsai W.C."/>
            <person name="Van de Peer Y."/>
            <person name="Liu Z.J."/>
        </authorList>
    </citation>
    <scope>NUCLEOTIDE SEQUENCE [LARGE SCALE GENOMIC DNA]</scope>
    <source>
        <tissue evidence="2">The whole plant</tissue>
    </source>
</reference>